<reference evidence="1" key="1">
    <citation type="submission" date="2019-09" db="EMBL/GenBank/DDBJ databases">
        <title>Draft genome information of white flower Hibiscus syriacus.</title>
        <authorList>
            <person name="Kim Y.-M."/>
        </authorList>
    </citation>
    <scope>NUCLEOTIDE SEQUENCE [LARGE SCALE GENOMIC DNA]</scope>
    <source>
        <strain evidence="1">YM2019G1</strain>
    </source>
</reference>
<dbReference type="AlphaFoldDB" id="A0A6A2ZSS0"/>
<dbReference type="SUPFAM" id="SSF52058">
    <property type="entry name" value="L domain-like"/>
    <property type="match status" value="1"/>
</dbReference>
<name>A0A6A2ZSS0_HIBSY</name>
<organism evidence="1 2">
    <name type="scientific">Hibiscus syriacus</name>
    <name type="common">Rose of Sharon</name>
    <dbReference type="NCBI Taxonomy" id="106335"/>
    <lineage>
        <taxon>Eukaryota</taxon>
        <taxon>Viridiplantae</taxon>
        <taxon>Streptophyta</taxon>
        <taxon>Embryophyta</taxon>
        <taxon>Tracheophyta</taxon>
        <taxon>Spermatophyta</taxon>
        <taxon>Magnoliopsida</taxon>
        <taxon>eudicotyledons</taxon>
        <taxon>Gunneridae</taxon>
        <taxon>Pentapetalae</taxon>
        <taxon>rosids</taxon>
        <taxon>malvids</taxon>
        <taxon>Malvales</taxon>
        <taxon>Malvaceae</taxon>
        <taxon>Malvoideae</taxon>
        <taxon>Hibiscus</taxon>
    </lineage>
</organism>
<sequence>MSFLHLPHSDRNYPPIPAHLTRLGRLGLSGNSVTVEIPAILGSLPHLKELYLDNNHLHGPIPSIFNNLTCLKLLEIQRKYIFGEFPYLGSLIKLYFLDASDNNVSGQVPSTFPVSLVELSMRNNILDNIDNIRFLQVLDLNHNILYGAISLVFFKHR</sequence>
<dbReference type="InterPro" id="IPR001611">
    <property type="entry name" value="Leu-rich_rpt"/>
</dbReference>
<keyword evidence="2" id="KW-1185">Reference proteome</keyword>
<accession>A0A6A2ZSS0</accession>
<dbReference type="Gene3D" id="3.80.10.10">
    <property type="entry name" value="Ribonuclease Inhibitor"/>
    <property type="match status" value="1"/>
</dbReference>
<dbReference type="InterPro" id="IPR053213">
    <property type="entry name" value="RLP29"/>
</dbReference>
<dbReference type="PANTHER" id="PTHR48009">
    <property type="entry name" value="LEUCINE-RICH REPEAT (LRR) FAMILY PROTEIN"/>
    <property type="match status" value="1"/>
</dbReference>
<proteinExistence type="predicted"/>
<dbReference type="EMBL" id="VEPZ02001104">
    <property type="protein sequence ID" value="KAE8694803.1"/>
    <property type="molecule type" value="Genomic_DNA"/>
</dbReference>
<dbReference type="PROSITE" id="PS51450">
    <property type="entry name" value="LRR"/>
    <property type="match status" value="1"/>
</dbReference>
<evidence type="ECO:0000313" key="2">
    <source>
        <dbReference type="Proteomes" id="UP000436088"/>
    </source>
</evidence>
<protein>
    <submittedName>
        <fullName evidence="1">Uncharacterized protein</fullName>
    </submittedName>
</protein>
<dbReference type="Pfam" id="PF00560">
    <property type="entry name" value="LRR_1"/>
    <property type="match status" value="1"/>
</dbReference>
<dbReference type="PANTHER" id="PTHR48009:SF12">
    <property type="entry name" value="LEUCINE-RICH REPEAT RECEPTOR-LIKE PROTEIN KINASE PEPR2"/>
    <property type="match status" value="1"/>
</dbReference>
<evidence type="ECO:0000313" key="1">
    <source>
        <dbReference type="EMBL" id="KAE8694803.1"/>
    </source>
</evidence>
<gene>
    <name evidence="1" type="ORF">F3Y22_tig00110773pilonHSYRG00098</name>
</gene>
<dbReference type="InterPro" id="IPR032675">
    <property type="entry name" value="LRR_dom_sf"/>
</dbReference>
<comment type="caution">
    <text evidence="1">The sequence shown here is derived from an EMBL/GenBank/DDBJ whole genome shotgun (WGS) entry which is preliminary data.</text>
</comment>
<dbReference type="Proteomes" id="UP000436088">
    <property type="component" value="Unassembled WGS sequence"/>
</dbReference>